<organism evidence="2 3">
    <name type="scientific">Hapsidospora chrysogenum (strain ATCC 11550 / CBS 779.69 / DSM 880 / IAM 14645 / JCM 23072 / IMI 49137)</name>
    <name type="common">Acremonium chrysogenum</name>
    <dbReference type="NCBI Taxonomy" id="857340"/>
    <lineage>
        <taxon>Eukaryota</taxon>
        <taxon>Fungi</taxon>
        <taxon>Dikarya</taxon>
        <taxon>Ascomycota</taxon>
        <taxon>Pezizomycotina</taxon>
        <taxon>Sordariomycetes</taxon>
        <taxon>Hypocreomycetidae</taxon>
        <taxon>Hypocreales</taxon>
        <taxon>Bionectriaceae</taxon>
        <taxon>Hapsidospora</taxon>
    </lineage>
</organism>
<reference evidence="3" key="1">
    <citation type="journal article" date="2014" name="Genome Announc.">
        <title>Genome sequence and annotation of Acremonium chrysogenum, producer of the beta-lactam antibiotic cephalosporin C.</title>
        <authorList>
            <person name="Terfehr D."/>
            <person name="Dahlmann T.A."/>
            <person name="Specht T."/>
            <person name="Zadra I."/>
            <person name="Kuernsteiner H."/>
            <person name="Kueck U."/>
        </authorList>
    </citation>
    <scope>NUCLEOTIDE SEQUENCE [LARGE SCALE GENOMIC DNA]</scope>
    <source>
        <strain evidence="3">ATCC 11550 / CBS 779.69 / DSM 880 / IAM 14645 / JCM 23072 / IMI 49137</strain>
    </source>
</reference>
<evidence type="ECO:0000256" key="1">
    <source>
        <dbReference type="SAM" id="Coils"/>
    </source>
</evidence>
<dbReference type="EMBL" id="JPKY01000024">
    <property type="protein sequence ID" value="KFH45974.1"/>
    <property type="molecule type" value="Genomic_DNA"/>
</dbReference>
<keyword evidence="3" id="KW-1185">Reference proteome</keyword>
<feature type="coiled-coil region" evidence="1">
    <location>
        <begin position="20"/>
        <end position="47"/>
    </location>
</feature>
<proteinExistence type="predicted"/>
<gene>
    <name evidence="2" type="ORF">ACRE_031530</name>
</gene>
<dbReference type="AlphaFoldDB" id="A0A086T9E2"/>
<sequence length="150" mass="17258">MGDAQQANNPTLTLEIASKIKDWHELIQELQDELKNLSRRRSRNTLRPSAQARCKSWTRMWTTSSPFCSKPLGLMQQRGTGEVRDGIGEVQDGIEDMRVLLRQLSAHRITQNLRKWLKAPDATTNRGFKERAQGYWILASVKHCLQVMAR</sequence>
<evidence type="ECO:0000313" key="2">
    <source>
        <dbReference type="EMBL" id="KFH45974.1"/>
    </source>
</evidence>
<name>A0A086T9E2_HAPC1</name>
<keyword evidence="1" id="KW-0175">Coiled coil</keyword>
<dbReference type="Proteomes" id="UP000029964">
    <property type="component" value="Unassembled WGS sequence"/>
</dbReference>
<accession>A0A086T9E2</accession>
<comment type="caution">
    <text evidence="2">The sequence shown here is derived from an EMBL/GenBank/DDBJ whole genome shotgun (WGS) entry which is preliminary data.</text>
</comment>
<protein>
    <submittedName>
        <fullName evidence="2">Uncharacterized protein</fullName>
    </submittedName>
</protein>
<evidence type="ECO:0000313" key="3">
    <source>
        <dbReference type="Proteomes" id="UP000029964"/>
    </source>
</evidence>
<dbReference type="HOGENOM" id="CLU_1739961_0_0_1"/>